<dbReference type="SUPFAM" id="SSF144232">
    <property type="entry name" value="HIT/MYND zinc finger-like"/>
    <property type="match status" value="1"/>
</dbReference>
<keyword evidence="1" id="KW-0863">Zinc-finger</keyword>
<reference evidence="3 4" key="1">
    <citation type="submission" date="2016-10" db="EMBL/GenBank/DDBJ databases">
        <title>Reductive evolution of mitochondrial metabolism and differential evolution of invasion-related proteins in Cryptosporidium.</title>
        <authorList>
            <person name="Liu S."/>
            <person name="Roellig D.M."/>
            <person name="Guo Y."/>
            <person name="Li N."/>
            <person name="Frace M.A."/>
            <person name="Tang K."/>
            <person name="Zhang L."/>
            <person name="Feng Y."/>
            <person name="Xiao L."/>
        </authorList>
    </citation>
    <scope>NUCLEOTIDE SEQUENCE [LARGE SCALE GENOMIC DNA]</scope>
    <source>
        <strain evidence="3">30847</strain>
    </source>
</reference>
<evidence type="ECO:0000256" key="1">
    <source>
        <dbReference type="PROSITE-ProRule" id="PRU00453"/>
    </source>
</evidence>
<sequence>MSRILNLNFLENKYSENRIAEISSNCEVCKTSRSLYTCPRCSVKYCCRECYTSHGESRCYSLFCQSLVAENLKNLRVTDSDIGNFSKRISSLLREEDSSNSLINSIFDHNKDRIEYLLGLVENNAISIDDLTVEELQMFEEDIQNKELVKEIIGKNFSPFWCSKVQEVSTSHVISISHVCCTMTKGKVLSNTVVFSILELFYIYASIYRTTIGEGFDDEGKLYKLYLKKKQPHRSLQNLLESCCTFLSTFYGKEAIKQGFQGIFGLLWFDVLQISDNYGILVLNKIRNKIDSRYKKYNAKLEYFQSFLTYHDNIVALYKSELKLILEKS</sequence>
<keyword evidence="1" id="KW-0862">Zinc</keyword>
<dbReference type="InterPro" id="IPR039646">
    <property type="entry name" value="ZNHIT2"/>
</dbReference>
<dbReference type="EMBL" id="LRBS01000008">
    <property type="protein sequence ID" value="OII78094.1"/>
    <property type="molecule type" value="Genomic_DNA"/>
</dbReference>
<protein>
    <recommendedName>
        <fullName evidence="2">HIT-type domain-containing protein</fullName>
    </recommendedName>
</protein>
<name>A0A1J4MVD2_9CRYT</name>
<dbReference type="VEuPathDB" id="CryptoDB:cand_036260"/>
<dbReference type="PANTHER" id="PTHR15555">
    <property type="entry name" value="ZINC FINGER HIT DOMAIN CONTAINING PROTEIN 2 PROTEIN FON -RELATED"/>
    <property type="match status" value="1"/>
</dbReference>
<evidence type="ECO:0000259" key="2">
    <source>
        <dbReference type="PROSITE" id="PS51083"/>
    </source>
</evidence>
<proteinExistence type="predicted"/>
<evidence type="ECO:0000313" key="3">
    <source>
        <dbReference type="EMBL" id="OII78094.1"/>
    </source>
</evidence>
<dbReference type="Gene3D" id="3.30.60.190">
    <property type="match status" value="1"/>
</dbReference>
<accession>A0A1J4MVD2</accession>
<dbReference type="GO" id="GO:0008270">
    <property type="term" value="F:zinc ion binding"/>
    <property type="evidence" value="ECO:0007669"/>
    <property type="project" value="UniProtKB-UniRule"/>
</dbReference>
<dbReference type="CDD" id="cd23024">
    <property type="entry name" value="zf-HIT_ZNHIT2-3"/>
    <property type="match status" value="1"/>
</dbReference>
<dbReference type="PANTHER" id="PTHR15555:SF0">
    <property type="entry name" value="ZINC FINGER HIT DOMAIN-CONTAINING PROTEIN 2"/>
    <property type="match status" value="1"/>
</dbReference>
<dbReference type="InterPro" id="IPR007529">
    <property type="entry name" value="Znf_HIT"/>
</dbReference>
<dbReference type="RefSeq" id="XP_067069940.1">
    <property type="nucleotide sequence ID" value="XM_067213852.1"/>
</dbReference>
<dbReference type="GeneID" id="92367810"/>
<dbReference type="Proteomes" id="UP000186804">
    <property type="component" value="Unassembled WGS sequence"/>
</dbReference>
<evidence type="ECO:0000313" key="4">
    <source>
        <dbReference type="Proteomes" id="UP000186804"/>
    </source>
</evidence>
<keyword evidence="1" id="KW-0479">Metal-binding</keyword>
<comment type="caution">
    <text evidence="3">The sequence shown here is derived from an EMBL/GenBank/DDBJ whole genome shotgun (WGS) entry which is preliminary data.</text>
</comment>
<dbReference type="AlphaFoldDB" id="A0A1J4MVD2"/>
<gene>
    <name evidence="3" type="ORF">cand_036260</name>
</gene>
<keyword evidence="4" id="KW-1185">Reference proteome</keyword>
<feature type="domain" description="HIT-type" evidence="2">
    <location>
        <begin position="26"/>
        <end position="59"/>
    </location>
</feature>
<organism evidence="3 4">
    <name type="scientific">Cryptosporidium andersoni</name>
    <dbReference type="NCBI Taxonomy" id="117008"/>
    <lineage>
        <taxon>Eukaryota</taxon>
        <taxon>Sar</taxon>
        <taxon>Alveolata</taxon>
        <taxon>Apicomplexa</taxon>
        <taxon>Conoidasida</taxon>
        <taxon>Coccidia</taxon>
        <taxon>Eucoccidiorida</taxon>
        <taxon>Eimeriorina</taxon>
        <taxon>Cryptosporidiidae</taxon>
        <taxon>Cryptosporidium</taxon>
    </lineage>
</organism>
<dbReference type="OrthoDB" id="295085at2759"/>
<dbReference type="PROSITE" id="PS51083">
    <property type="entry name" value="ZF_HIT"/>
    <property type="match status" value="1"/>
</dbReference>